<evidence type="ECO:0000313" key="2">
    <source>
        <dbReference type="EMBL" id="KAK8890820.1"/>
    </source>
</evidence>
<protein>
    <recommendedName>
        <fullName evidence="1">Carbohydrate kinase PfkB domain-containing protein</fullName>
    </recommendedName>
</protein>
<reference evidence="2 3" key="1">
    <citation type="submission" date="2024-04" db="EMBL/GenBank/DDBJ databases">
        <title>Tritrichomonas musculus Genome.</title>
        <authorList>
            <person name="Alves-Ferreira E."/>
            <person name="Grigg M."/>
            <person name="Lorenzi H."/>
            <person name="Galac M."/>
        </authorList>
    </citation>
    <scope>NUCLEOTIDE SEQUENCE [LARGE SCALE GENOMIC DNA]</scope>
    <source>
        <strain evidence="2 3">EAF2021</strain>
    </source>
</reference>
<dbReference type="Pfam" id="PF00294">
    <property type="entry name" value="PfkB"/>
    <property type="match status" value="1"/>
</dbReference>
<feature type="domain" description="Carbohydrate kinase PfkB" evidence="1">
    <location>
        <begin position="64"/>
        <end position="257"/>
    </location>
</feature>
<dbReference type="Proteomes" id="UP001470230">
    <property type="component" value="Unassembled WGS sequence"/>
</dbReference>
<evidence type="ECO:0000259" key="1">
    <source>
        <dbReference type="Pfam" id="PF00294"/>
    </source>
</evidence>
<dbReference type="Gene3D" id="3.40.1190.20">
    <property type="match status" value="1"/>
</dbReference>
<dbReference type="InterPro" id="IPR011611">
    <property type="entry name" value="PfkB_dom"/>
</dbReference>
<dbReference type="InterPro" id="IPR029056">
    <property type="entry name" value="Ribokinase-like"/>
</dbReference>
<name>A0ABR2KI54_9EUKA</name>
<dbReference type="SUPFAM" id="SSF53613">
    <property type="entry name" value="Ribokinase-like"/>
    <property type="match status" value="1"/>
</dbReference>
<sequence length="297" mass="33063">MSLDIFFIGHSTRDDISINGELEHRAGGGVYFGAAAAGWCMKRFLKDKKLKLEVLTIGNESDFDEMIKELKNAGVDTTIINSDHTTIFAHSFKDNDPDQRISSVTDRARSFTLHDFQHYKAKVFYVNPLFYGEIDPALFKKMKSQCKYLACDAQGLIRNLEGENIIKRPPANLGQALEGIDILKVDIDEAAILTGFEKGDTITACHKLQSLGPKYIICTESKGVAFYDGDKRYWSDFGEWKLEGRTGRGDTITASFILLHFVLDFEAQKALNIAAEGCSHKMMHAGAAVEADFASIK</sequence>
<dbReference type="EMBL" id="JAPFFF010000004">
    <property type="protein sequence ID" value="KAK8890820.1"/>
    <property type="molecule type" value="Genomic_DNA"/>
</dbReference>
<gene>
    <name evidence="2" type="ORF">M9Y10_028019</name>
</gene>
<organism evidence="2 3">
    <name type="scientific">Tritrichomonas musculus</name>
    <dbReference type="NCBI Taxonomy" id="1915356"/>
    <lineage>
        <taxon>Eukaryota</taxon>
        <taxon>Metamonada</taxon>
        <taxon>Parabasalia</taxon>
        <taxon>Tritrichomonadida</taxon>
        <taxon>Tritrichomonadidae</taxon>
        <taxon>Tritrichomonas</taxon>
    </lineage>
</organism>
<accession>A0ABR2KI54</accession>
<evidence type="ECO:0000313" key="3">
    <source>
        <dbReference type="Proteomes" id="UP001470230"/>
    </source>
</evidence>
<proteinExistence type="predicted"/>
<keyword evidence="3" id="KW-1185">Reference proteome</keyword>
<comment type="caution">
    <text evidence="2">The sequence shown here is derived from an EMBL/GenBank/DDBJ whole genome shotgun (WGS) entry which is preliminary data.</text>
</comment>